<dbReference type="AlphaFoldDB" id="A0A9E7HAL2"/>
<keyword evidence="5" id="KW-1185">Reference proteome</keyword>
<dbReference type="InterPro" id="IPR008480">
    <property type="entry name" value="DUF761_pln"/>
</dbReference>
<dbReference type="Pfam" id="PF05553">
    <property type="entry name" value="DUF761"/>
    <property type="match status" value="1"/>
</dbReference>
<protein>
    <submittedName>
        <fullName evidence="4">Fiber expressed protein</fullName>
    </submittedName>
</protein>
<name>A0A9E7HAL2_9LILI</name>
<feature type="region of interest" description="Disordered" evidence="1">
    <location>
        <begin position="1"/>
        <end position="24"/>
    </location>
</feature>
<keyword evidence="2" id="KW-0472">Membrane</keyword>
<feature type="transmembrane region" description="Helical" evidence="2">
    <location>
        <begin position="120"/>
        <end position="144"/>
    </location>
</feature>
<feature type="domain" description="DUF4408" evidence="3">
    <location>
        <begin position="114"/>
        <end position="146"/>
    </location>
</feature>
<keyword evidence="2" id="KW-1133">Transmembrane helix</keyword>
<evidence type="ECO:0000256" key="1">
    <source>
        <dbReference type="SAM" id="MobiDB-lite"/>
    </source>
</evidence>
<feature type="region of interest" description="Disordered" evidence="1">
    <location>
        <begin position="334"/>
        <end position="354"/>
    </location>
</feature>
<feature type="transmembrane region" description="Helical" evidence="2">
    <location>
        <begin position="79"/>
        <end position="100"/>
    </location>
</feature>
<evidence type="ECO:0000259" key="3">
    <source>
        <dbReference type="Pfam" id="PF14364"/>
    </source>
</evidence>
<organism evidence="4 5">
    <name type="scientific">Musa troglodytarum</name>
    <name type="common">fe'i banana</name>
    <dbReference type="NCBI Taxonomy" id="320322"/>
    <lineage>
        <taxon>Eukaryota</taxon>
        <taxon>Viridiplantae</taxon>
        <taxon>Streptophyta</taxon>
        <taxon>Embryophyta</taxon>
        <taxon>Tracheophyta</taxon>
        <taxon>Spermatophyta</taxon>
        <taxon>Magnoliopsida</taxon>
        <taxon>Liliopsida</taxon>
        <taxon>Zingiberales</taxon>
        <taxon>Musaceae</taxon>
        <taxon>Musa</taxon>
    </lineage>
</organism>
<feature type="region of interest" description="Disordered" evidence="1">
    <location>
        <begin position="213"/>
        <end position="244"/>
    </location>
</feature>
<sequence length="406" mass="45012">MTNDDAKGEHSRSRRASDDVSGARAKPQSSCYYVLSNGPYIIIPTQTPLLLRFVYPLAHSVAIVGFPNTRGGGARMLRLSLKAALASAAVVVTAATMLLHADPPIQRLLAAEVPPAFASLVVWLTPPYLYFVLNAVILCMAASFRFDKPHAESTELAPSPTPEMIVHLMEYMPPYEEELVEDASSTRFVTATTEDDRGGQEAIVLGQKETVSKAETVGEEQEVGREFVTSSSNFSTEQRPSTESPMEYLAGLEKPLVSIRFGHRKSLKPGPDGWRGQGKRRRWRTRGGRFGRLARHLKKSDTWDTRVVRKDAAQPDAAVAIRKSETFSHRATARPLAGGGVGESSSSLTSTTYGVGRGRLRREPSLGQEELNRRVEAFIKKFNEDMRLRRQQSLQRFMEMINRGNH</sequence>
<accession>A0A9E7HAL2</accession>
<feature type="compositionally biased region" description="Basic and acidic residues" evidence="1">
    <location>
        <begin position="1"/>
        <end position="18"/>
    </location>
</feature>
<evidence type="ECO:0000256" key="2">
    <source>
        <dbReference type="SAM" id="Phobius"/>
    </source>
</evidence>
<dbReference type="PANTHER" id="PTHR33098">
    <property type="entry name" value="COTTON FIBER (DUF761)"/>
    <property type="match status" value="1"/>
</dbReference>
<reference evidence="4" key="1">
    <citation type="submission" date="2022-05" db="EMBL/GenBank/DDBJ databases">
        <title>The Musa troglodytarum L. genome provides insights into the mechanism of non-climacteric behaviour and enrichment of carotenoids.</title>
        <authorList>
            <person name="Wang J."/>
        </authorList>
    </citation>
    <scope>NUCLEOTIDE SEQUENCE</scope>
    <source>
        <tissue evidence="4">Leaf</tissue>
    </source>
</reference>
<evidence type="ECO:0000313" key="4">
    <source>
        <dbReference type="EMBL" id="URE30884.1"/>
    </source>
</evidence>
<keyword evidence="2" id="KW-0812">Transmembrane</keyword>
<evidence type="ECO:0000313" key="5">
    <source>
        <dbReference type="Proteomes" id="UP001055439"/>
    </source>
</evidence>
<dbReference type="EMBL" id="CP097510">
    <property type="protein sequence ID" value="URE30884.1"/>
    <property type="molecule type" value="Genomic_DNA"/>
</dbReference>
<proteinExistence type="predicted"/>
<dbReference type="Pfam" id="PF14364">
    <property type="entry name" value="DUF4408"/>
    <property type="match status" value="1"/>
</dbReference>
<dbReference type="InterPro" id="IPR025520">
    <property type="entry name" value="DUF4408"/>
</dbReference>
<feature type="region of interest" description="Disordered" evidence="1">
    <location>
        <begin position="263"/>
        <end position="283"/>
    </location>
</feature>
<feature type="compositionally biased region" description="Polar residues" evidence="1">
    <location>
        <begin position="343"/>
        <end position="353"/>
    </location>
</feature>
<dbReference type="PANTHER" id="PTHR33098:SF109">
    <property type="entry name" value="OS07G0563400 PROTEIN"/>
    <property type="match status" value="1"/>
</dbReference>
<dbReference type="OrthoDB" id="1933168at2759"/>
<gene>
    <name evidence="4" type="ORF">MUK42_05823</name>
</gene>
<dbReference type="Proteomes" id="UP001055439">
    <property type="component" value="Chromosome 8"/>
</dbReference>
<feature type="compositionally biased region" description="Polar residues" evidence="1">
    <location>
        <begin position="228"/>
        <end position="244"/>
    </location>
</feature>